<feature type="region of interest" description="Disordered" evidence="1">
    <location>
        <begin position="70"/>
        <end position="106"/>
    </location>
</feature>
<accession>A0A067K5Y9</accession>
<sequence length="149" mass="16658">MDKTLALSRYQVFRFRQRSAKLVNRLCVIGPLSKPWVLGTLYHTILTADPVWEIGHGTVKTGVQHIIKVHAPSSDQSNPPPKTTPPNHRIIPEIKVSSGPGPKIGRAIVRDEPRQETMIRLPVFEIFQPGELVHGVNLPQVVRNGLDEK</sequence>
<gene>
    <name evidence="2" type="ORF">JCGZ_15202</name>
</gene>
<dbReference type="AlphaFoldDB" id="A0A067K5Y9"/>
<evidence type="ECO:0000313" key="2">
    <source>
        <dbReference type="EMBL" id="KDP31547.1"/>
    </source>
</evidence>
<evidence type="ECO:0000313" key="3">
    <source>
        <dbReference type="Proteomes" id="UP000027138"/>
    </source>
</evidence>
<reference evidence="2 3" key="1">
    <citation type="journal article" date="2014" name="PLoS ONE">
        <title>Global Analysis of Gene Expression Profiles in Physic Nut (Jatropha curcas L.) Seedlings Exposed to Salt Stress.</title>
        <authorList>
            <person name="Zhang L."/>
            <person name="Zhang C."/>
            <person name="Wu P."/>
            <person name="Chen Y."/>
            <person name="Li M."/>
            <person name="Jiang H."/>
            <person name="Wu G."/>
        </authorList>
    </citation>
    <scope>NUCLEOTIDE SEQUENCE [LARGE SCALE GENOMIC DNA]</scope>
    <source>
        <strain evidence="3">cv. GZQX0401</strain>
        <tissue evidence="2">Young leaves</tissue>
    </source>
</reference>
<protein>
    <submittedName>
        <fullName evidence="2">Uncharacterized protein</fullName>
    </submittedName>
</protein>
<dbReference type="EMBL" id="KK914614">
    <property type="protein sequence ID" value="KDP31547.1"/>
    <property type="molecule type" value="Genomic_DNA"/>
</dbReference>
<proteinExistence type="predicted"/>
<keyword evidence="3" id="KW-1185">Reference proteome</keyword>
<dbReference type="Proteomes" id="UP000027138">
    <property type="component" value="Unassembled WGS sequence"/>
</dbReference>
<organism evidence="2 3">
    <name type="scientific">Jatropha curcas</name>
    <name type="common">Barbados nut</name>
    <dbReference type="NCBI Taxonomy" id="180498"/>
    <lineage>
        <taxon>Eukaryota</taxon>
        <taxon>Viridiplantae</taxon>
        <taxon>Streptophyta</taxon>
        <taxon>Embryophyta</taxon>
        <taxon>Tracheophyta</taxon>
        <taxon>Spermatophyta</taxon>
        <taxon>Magnoliopsida</taxon>
        <taxon>eudicotyledons</taxon>
        <taxon>Gunneridae</taxon>
        <taxon>Pentapetalae</taxon>
        <taxon>rosids</taxon>
        <taxon>fabids</taxon>
        <taxon>Malpighiales</taxon>
        <taxon>Euphorbiaceae</taxon>
        <taxon>Crotonoideae</taxon>
        <taxon>Jatropheae</taxon>
        <taxon>Jatropha</taxon>
    </lineage>
</organism>
<name>A0A067K5Y9_JATCU</name>
<evidence type="ECO:0000256" key="1">
    <source>
        <dbReference type="SAM" id="MobiDB-lite"/>
    </source>
</evidence>